<reference evidence="2 3" key="1">
    <citation type="submission" date="2024-04" db="EMBL/GenBank/DDBJ databases">
        <authorList>
            <person name="Rising A."/>
            <person name="Reimegard J."/>
            <person name="Sonavane S."/>
            <person name="Akerstrom W."/>
            <person name="Nylinder S."/>
            <person name="Hedman E."/>
            <person name="Kallberg Y."/>
        </authorList>
    </citation>
    <scope>NUCLEOTIDE SEQUENCE [LARGE SCALE GENOMIC DNA]</scope>
</reference>
<feature type="region of interest" description="Disordered" evidence="1">
    <location>
        <begin position="83"/>
        <end position="106"/>
    </location>
</feature>
<name>A0AAV1Z3Y0_9ARAC</name>
<dbReference type="EMBL" id="CAXIEN010000020">
    <property type="protein sequence ID" value="CAL1266039.1"/>
    <property type="molecule type" value="Genomic_DNA"/>
</dbReference>
<evidence type="ECO:0000313" key="2">
    <source>
        <dbReference type="EMBL" id="CAL1266039.1"/>
    </source>
</evidence>
<evidence type="ECO:0000256" key="1">
    <source>
        <dbReference type="SAM" id="MobiDB-lite"/>
    </source>
</evidence>
<protein>
    <submittedName>
        <fullName evidence="2">Uncharacterized protein</fullName>
    </submittedName>
</protein>
<accession>A0AAV1Z3Y0</accession>
<proteinExistence type="predicted"/>
<keyword evidence="3" id="KW-1185">Reference proteome</keyword>
<dbReference type="AlphaFoldDB" id="A0AAV1Z3Y0"/>
<organism evidence="2 3">
    <name type="scientific">Larinioides sclopetarius</name>
    <dbReference type="NCBI Taxonomy" id="280406"/>
    <lineage>
        <taxon>Eukaryota</taxon>
        <taxon>Metazoa</taxon>
        <taxon>Ecdysozoa</taxon>
        <taxon>Arthropoda</taxon>
        <taxon>Chelicerata</taxon>
        <taxon>Arachnida</taxon>
        <taxon>Araneae</taxon>
        <taxon>Araneomorphae</taxon>
        <taxon>Entelegynae</taxon>
        <taxon>Araneoidea</taxon>
        <taxon>Araneidae</taxon>
        <taxon>Larinioides</taxon>
    </lineage>
</organism>
<comment type="caution">
    <text evidence="2">The sequence shown here is derived from an EMBL/GenBank/DDBJ whole genome shotgun (WGS) entry which is preliminary data.</text>
</comment>
<evidence type="ECO:0000313" key="3">
    <source>
        <dbReference type="Proteomes" id="UP001497382"/>
    </source>
</evidence>
<gene>
    <name evidence="2" type="ORF">LARSCL_LOCUS2886</name>
</gene>
<sequence>MVNKEKSSLNFPPSPWFSTRRMNSGPICKNLTSILRLLDGQDLGGLSEAAIRETSILTSEQTHYHPLPSDSRPHTEILLPLRASSRNTHHSKTRMRHRQCSSKHLK</sequence>
<dbReference type="Proteomes" id="UP001497382">
    <property type="component" value="Unassembled WGS sequence"/>
</dbReference>
<feature type="compositionally biased region" description="Basic residues" evidence="1">
    <location>
        <begin position="87"/>
        <end position="106"/>
    </location>
</feature>